<evidence type="ECO:0000313" key="2">
    <source>
        <dbReference type="EMBL" id="MCX2976612.1"/>
    </source>
</evidence>
<dbReference type="EMBL" id="SHNO01000001">
    <property type="protein sequence ID" value="MCX2976612.1"/>
    <property type="molecule type" value="Genomic_DNA"/>
</dbReference>
<dbReference type="RefSeq" id="WP_279248354.1">
    <property type="nucleotide sequence ID" value="NZ_SHNO01000001.1"/>
</dbReference>
<protein>
    <submittedName>
        <fullName evidence="2">FAD-dependent oxidoreductase</fullName>
    </submittedName>
</protein>
<dbReference type="InterPro" id="IPR036188">
    <property type="entry name" value="FAD/NAD-bd_sf"/>
</dbReference>
<keyword evidence="3" id="KW-1185">Reference proteome</keyword>
<accession>A0ABT3T2X1</accession>
<gene>
    <name evidence="2" type="ORF">EYC82_04525</name>
</gene>
<evidence type="ECO:0000313" key="3">
    <source>
        <dbReference type="Proteomes" id="UP001143304"/>
    </source>
</evidence>
<dbReference type="Gene3D" id="3.50.50.60">
    <property type="entry name" value="FAD/NAD(P)-binding domain"/>
    <property type="match status" value="1"/>
</dbReference>
<name>A0ABT3T2X1_9GAMM</name>
<reference evidence="2" key="1">
    <citation type="submission" date="2019-02" db="EMBL/GenBank/DDBJ databases">
        <authorList>
            <person name="Li S.-H."/>
        </authorList>
    </citation>
    <scope>NUCLEOTIDE SEQUENCE</scope>
    <source>
        <strain evidence="2">IMCC11814</strain>
    </source>
</reference>
<evidence type="ECO:0000259" key="1">
    <source>
        <dbReference type="Pfam" id="PF01593"/>
    </source>
</evidence>
<feature type="domain" description="Amine oxidase" evidence="1">
    <location>
        <begin position="15"/>
        <end position="393"/>
    </location>
</feature>
<dbReference type="Pfam" id="PF01593">
    <property type="entry name" value="Amino_oxidase"/>
    <property type="match status" value="1"/>
</dbReference>
<dbReference type="SUPFAM" id="SSF51971">
    <property type="entry name" value="Nucleotide-binding domain"/>
    <property type="match status" value="1"/>
</dbReference>
<sequence>MKDDEHVVILGAGPAGLATGHELSASGVQVSVLDRNDFVGGLCNTNVHKGYKFDLGGHRWFTKNEDLNTWFRRLMGDEIVWVERISRIYYDGGYYSYPISILNVIKNAGVFTIMHAGVTYLLSAVQYSIFNKSIDNMKDAYVAQFGGKLYDMFFRRYSEKVWGLPCEKLSSDWVSQRSAGLSIWTVIQESLLQTKSDNESLIEEFMYPRDGYVRIPQRMAEDILDQGEANEILLESTVTRINYRGPNDFEVVYKKDNGEEQSVNASKVVSTIPLGVLPRIMQNPSCSQEVIDAAKGLTFRALITVNVILRKERVSIDTWLYVQDEDILFGRLHEPKNWSPAMVPDQSTTSLVLECFCTKDDHIWEMTDEQVGQRCVEDLEDKLGFIKASEVIDFSCVRSLQAYPVYDLDYADKIAVIHEFLGQFEGLHLVGRGGTHRYNNADHSIEMGLLLGRKILGQDVDYMDVNTEPEYHEIKSAKEPARDFYQVEGECK</sequence>
<dbReference type="Proteomes" id="UP001143304">
    <property type="component" value="Unassembled WGS sequence"/>
</dbReference>
<dbReference type="InterPro" id="IPR002937">
    <property type="entry name" value="Amino_oxidase"/>
</dbReference>
<organism evidence="2 3">
    <name type="scientific">Candidatus Marimicrobium litorale</name>
    <dbReference type="NCBI Taxonomy" id="2518991"/>
    <lineage>
        <taxon>Bacteria</taxon>
        <taxon>Pseudomonadati</taxon>
        <taxon>Pseudomonadota</taxon>
        <taxon>Gammaproteobacteria</taxon>
        <taxon>Cellvibrionales</taxon>
        <taxon>Halieaceae</taxon>
        <taxon>Marimicrobium</taxon>
    </lineage>
</organism>
<comment type="caution">
    <text evidence="2">The sequence shown here is derived from an EMBL/GenBank/DDBJ whole genome shotgun (WGS) entry which is preliminary data.</text>
</comment>
<dbReference type="PRINTS" id="PR00419">
    <property type="entry name" value="ADXRDTASE"/>
</dbReference>
<dbReference type="PANTHER" id="PTHR21197">
    <property type="entry name" value="UDP-GALACTOPYRANOSE MUTASE"/>
    <property type="match status" value="1"/>
</dbReference>
<dbReference type="NCBIfam" id="NF005548">
    <property type="entry name" value="PRK07208.1-4"/>
    <property type="match status" value="1"/>
</dbReference>
<proteinExistence type="predicted"/>
<dbReference type="PANTHER" id="PTHR21197:SF0">
    <property type="entry name" value="UDP-GALACTOPYRANOSE MUTASE"/>
    <property type="match status" value="1"/>
</dbReference>